<gene>
    <name evidence="3" type="ORF">GCM10022261_07660</name>
</gene>
<evidence type="ECO:0000313" key="3">
    <source>
        <dbReference type="EMBL" id="GAA4283235.1"/>
    </source>
</evidence>
<evidence type="ECO:0000256" key="1">
    <source>
        <dbReference type="SAM" id="Phobius"/>
    </source>
</evidence>
<sequence>MQHSPSHPRPAPDDPPGSVLNRVCRSLGEMMRGDRGASAIELAFLGPVIIVIIFFSIQSGLYFYGRNIAVQSAREGLAQMRLFPDYQAYLEGSPQVRSYTESFAQQLGSESLINAEVESYYDGESGEVTVRVTGDVITLVPGLNLSATGEASGQIERWEPDMVAP</sequence>
<feature type="transmembrane region" description="Helical" evidence="1">
    <location>
        <begin position="42"/>
        <end position="64"/>
    </location>
</feature>
<keyword evidence="1" id="KW-1133">Transmembrane helix</keyword>
<organism evidence="3 4">
    <name type="scientific">Brevibacterium daeguense</name>
    <dbReference type="NCBI Taxonomy" id="909936"/>
    <lineage>
        <taxon>Bacteria</taxon>
        <taxon>Bacillati</taxon>
        <taxon>Actinomycetota</taxon>
        <taxon>Actinomycetes</taxon>
        <taxon>Micrococcales</taxon>
        <taxon>Brevibacteriaceae</taxon>
        <taxon>Brevibacterium</taxon>
    </lineage>
</organism>
<dbReference type="EMBL" id="BAABAZ010000004">
    <property type="protein sequence ID" value="GAA4283235.1"/>
    <property type="molecule type" value="Genomic_DNA"/>
</dbReference>
<feature type="domain" description="TadE-like" evidence="2">
    <location>
        <begin position="36"/>
        <end position="76"/>
    </location>
</feature>
<dbReference type="RefSeq" id="WP_236865664.1">
    <property type="nucleotide sequence ID" value="NZ_BAABAZ010000004.1"/>
</dbReference>
<accession>A0ABP8EH10</accession>
<comment type="caution">
    <text evidence="3">The sequence shown here is derived from an EMBL/GenBank/DDBJ whole genome shotgun (WGS) entry which is preliminary data.</text>
</comment>
<keyword evidence="1" id="KW-0812">Transmembrane</keyword>
<proteinExistence type="predicted"/>
<protein>
    <recommendedName>
        <fullName evidence="2">TadE-like domain-containing protein</fullName>
    </recommendedName>
</protein>
<dbReference type="Pfam" id="PF07811">
    <property type="entry name" value="TadE"/>
    <property type="match status" value="1"/>
</dbReference>
<evidence type="ECO:0000259" key="2">
    <source>
        <dbReference type="Pfam" id="PF07811"/>
    </source>
</evidence>
<reference evidence="4" key="1">
    <citation type="journal article" date="2019" name="Int. J. Syst. Evol. Microbiol.">
        <title>The Global Catalogue of Microorganisms (GCM) 10K type strain sequencing project: providing services to taxonomists for standard genome sequencing and annotation.</title>
        <authorList>
            <consortium name="The Broad Institute Genomics Platform"/>
            <consortium name="The Broad Institute Genome Sequencing Center for Infectious Disease"/>
            <person name="Wu L."/>
            <person name="Ma J."/>
        </authorList>
    </citation>
    <scope>NUCLEOTIDE SEQUENCE [LARGE SCALE GENOMIC DNA]</scope>
    <source>
        <strain evidence="4">JCM 17458</strain>
    </source>
</reference>
<dbReference type="InterPro" id="IPR012495">
    <property type="entry name" value="TadE-like_dom"/>
</dbReference>
<dbReference type="Proteomes" id="UP001501586">
    <property type="component" value="Unassembled WGS sequence"/>
</dbReference>
<keyword evidence="4" id="KW-1185">Reference proteome</keyword>
<name>A0ABP8EH10_9MICO</name>
<evidence type="ECO:0000313" key="4">
    <source>
        <dbReference type="Proteomes" id="UP001501586"/>
    </source>
</evidence>
<keyword evidence="1" id="KW-0472">Membrane</keyword>